<name>A0A7S2SBW0_9STRA</name>
<reference evidence="3" key="1">
    <citation type="submission" date="2021-01" db="EMBL/GenBank/DDBJ databases">
        <authorList>
            <person name="Corre E."/>
            <person name="Pelletier E."/>
            <person name="Niang G."/>
            <person name="Scheremetjew M."/>
            <person name="Finn R."/>
            <person name="Kale V."/>
            <person name="Holt S."/>
            <person name="Cochrane G."/>
            <person name="Meng A."/>
            <person name="Brown T."/>
            <person name="Cohen L."/>
        </authorList>
    </citation>
    <scope>NUCLEOTIDE SEQUENCE</scope>
    <source>
        <strain evidence="3">NY070348D</strain>
    </source>
</reference>
<organism evidence="3">
    <name type="scientific">Mucochytrium quahogii</name>
    <dbReference type="NCBI Taxonomy" id="96639"/>
    <lineage>
        <taxon>Eukaryota</taxon>
        <taxon>Sar</taxon>
        <taxon>Stramenopiles</taxon>
        <taxon>Bigyra</taxon>
        <taxon>Labyrinthulomycetes</taxon>
        <taxon>Thraustochytrida</taxon>
        <taxon>Thraustochytriidae</taxon>
        <taxon>Mucochytrium</taxon>
    </lineage>
</organism>
<gene>
    <name evidence="3" type="ORF">QSP1433_LOCUS12518</name>
</gene>
<feature type="compositionally biased region" description="Basic and acidic residues" evidence="2">
    <location>
        <begin position="179"/>
        <end position="189"/>
    </location>
</feature>
<evidence type="ECO:0000256" key="1">
    <source>
        <dbReference type="SAM" id="Coils"/>
    </source>
</evidence>
<dbReference type="EMBL" id="HBHK01019755">
    <property type="protein sequence ID" value="CAD9695497.1"/>
    <property type="molecule type" value="Transcribed_RNA"/>
</dbReference>
<keyword evidence="1" id="KW-0175">Coiled coil</keyword>
<sequence length="189" mass="21271">MGGEENTHLKAMLQNQNQKILQNQNQQKILQNQVRDLQAQVSVLIGELTDSKSKERFKVLRGNWRGQNPESESEPAMMECNQTEEDSEVQNQKIQKETTQLTRNSGVNLHSLNFASIDCDCDGDSIYGAESDSGSQNSEESNQNQKPENSNSENQTQFDDQATEYSEETVASGASESVLADRTKTFRRF</sequence>
<proteinExistence type="predicted"/>
<accession>A0A7S2SBW0</accession>
<evidence type="ECO:0000256" key="2">
    <source>
        <dbReference type="SAM" id="MobiDB-lite"/>
    </source>
</evidence>
<feature type="compositionally biased region" description="Low complexity" evidence="2">
    <location>
        <begin position="130"/>
        <end position="155"/>
    </location>
</feature>
<dbReference type="AlphaFoldDB" id="A0A7S2SBW0"/>
<feature type="coiled-coil region" evidence="1">
    <location>
        <begin position="13"/>
        <end position="40"/>
    </location>
</feature>
<evidence type="ECO:0000313" key="3">
    <source>
        <dbReference type="EMBL" id="CAD9695497.1"/>
    </source>
</evidence>
<protein>
    <submittedName>
        <fullName evidence="3">Uncharacterized protein</fullName>
    </submittedName>
</protein>
<feature type="region of interest" description="Disordered" evidence="2">
    <location>
        <begin position="128"/>
        <end position="189"/>
    </location>
</feature>